<sequence length="229" mass="24692">MPFFRPSLLSRRVFDQVVLCKSQGSRQLYSSIALPSAKVAPTLGFNPPVGPTSVLRAIQRNATKHKSGMATFTKGASLAGLGLGLSLAFQKPQTIECDSGVKVSTDPYNKDIYPPPPESSISMYELGFGTVAGVCAGVFVKKGAKALAWFLGGIFVLLQYMRSASLLTVDWGRVSQRFESAFHSKDPVTGKSKPPTVVALWRWLVDFLTADFQPRASFIAGFGLGLRIG</sequence>
<keyword evidence="4" id="KW-1133">Transmembrane helix</keyword>
<dbReference type="PANTHER" id="PTHR21346">
    <property type="entry name" value="FUN14 DOMAIN CONTAINING"/>
    <property type="match status" value="1"/>
</dbReference>
<evidence type="ECO:0000256" key="5">
    <source>
        <dbReference type="ARBA" id="ARBA00023136"/>
    </source>
</evidence>
<evidence type="ECO:0000313" key="7">
    <source>
        <dbReference type="Proteomes" id="UP000521872"/>
    </source>
</evidence>
<dbReference type="PANTHER" id="PTHR21346:SF10">
    <property type="entry name" value="TRANSMEMBRANE PROTEIN"/>
    <property type="match status" value="1"/>
</dbReference>
<keyword evidence="5" id="KW-0472">Membrane</keyword>
<dbReference type="GO" id="GO:0016020">
    <property type="term" value="C:membrane"/>
    <property type="evidence" value="ECO:0007669"/>
    <property type="project" value="UniProtKB-SubCell"/>
</dbReference>
<keyword evidence="3" id="KW-0812">Transmembrane</keyword>
<evidence type="ECO:0000256" key="2">
    <source>
        <dbReference type="ARBA" id="ARBA00009160"/>
    </source>
</evidence>
<comment type="caution">
    <text evidence="6">The sequence shown here is derived from an EMBL/GenBank/DDBJ whole genome shotgun (WGS) entry which is preliminary data.</text>
</comment>
<protein>
    <submittedName>
        <fullName evidence="6">Uncharacterized protein</fullName>
    </submittedName>
</protein>
<comment type="subcellular location">
    <subcellularLocation>
        <location evidence="1">Membrane</location>
    </subcellularLocation>
</comment>
<dbReference type="AlphaFoldDB" id="A0A8H4VL25"/>
<accession>A0A8H4VL25</accession>
<dbReference type="Pfam" id="PF04930">
    <property type="entry name" value="FUN14"/>
    <property type="match status" value="1"/>
</dbReference>
<dbReference type="InterPro" id="IPR007014">
    <property type="entry name" value="FUN14"/>
</dbReference>
<evidence type="ECO:0000313" key="6">
    <source>
        <dbReference type="EMBL" id="KAF4614741.1"/>
    </source>
</evidence>
<reference evidence="6 7" key="1">
    <citation type="submission" date="2019-12" db="EMBL/GenBank/DDBJ databases">
        <authorList>
            <person name="Floudas D."/>
            <person name="Bentzer J."/>
            <person name="Ahren D."/>
            <person name="Johansson T."/>
            <person name="Persson P."/>
            <person name="Tunlid A."/>
        </authorList>
    </citation>
    <scope>NUCLEOTIDE SEQUENCE [LARGE SCALE GENOMIC DNA]</scope>
    <source>
        <strain evidence="6 7">CBS 102.39</strain>
    </source>
</reference>
<evidence type="ECO:0000256" key="4">
    <source>
        <dbReference type="ARBA" id="ARBA00022989"/>
    </source>
</evidence>
<name>A0A8H4VL25_9AGAR</name>
<evidence type="ECO:0000256" key="3">
    <source>
        <dbReference type="ARBA" id="ARBA00022692"/>
    </source>
</evidence>
<dbReference type="Proteomes" id="UP000521872">
    <property type="component" value="Unassembled WGS sequence"/>
</dbReference>
<dbReference type="EMBL" id="JAACJL010000044">
    <property type="protein sequence ID" value="KAF4614741.1"/>
    <property type="molecule type" value="Genomic_DNA"/>
</dbReference>
<proteinExistence type="inferred from homology"/>
<comment type="similarity">
    <text evidence="2">Belongs to the FUN14 family.</text>
</comment>
<gene>
    <name evidence="6" type="ORF">D9613_002662</name>
</gene>
<evidence type="ECO:0000256" key="1">
    <source>
        <dbReference type="ARBA" id="ARBA00004370"/>
    </source>
</evidence>
<organism evidence="6 7">
    <name type="scientific">Agrocybe pediades</name>
    <dbReference type="NCBI Taxonomy" id="84607"/>
    <lineage>
        <taxon>Eukaryota</taxon>
        <taxon>Fungi</taxon>
        <taxon>Dikarya</taxon>
        <taxon>Basidiomycota</taxon>
        <taxon>Agaricomycotina</taxon>
        <taxon>Agaricomycetes</taxon>
        <taxon>Agaricomycetidae</taxon>
        <taxon>Agaricales</taxon>
        <taxon>Agaricineae</taxon>
        <taxon>Strophariaceae</taxon>
        <taxon>Agrocybe</taxon>
    </lineage>
</organism>
<keyword evidence="7" id="KW-1185">Reference proteome</keyword>